<dbReference type="Proteomes" id="UP000593561">
    <property type="component" value="Unassembled WGS sequence"/>
</dbReference>
<accession>A0A7J8QUK6</accession>
<dbReference type="EMBL" id="JABFAC010000001">
    <property type="protein sequence ID" value="MBA0604983.1"/>
    <property type="molecule type" value="Genomic_DNA"/>
</dbReference>
<evidence type="ECO:0000256" key="2">
    <source>
        <dbReference type="SAM" id="Phobius"/>
    </source>
</evidence>
<gene>
    <name evidence="3" type="ORF">Godav_017600</name>
</gene>
<feature type="transmembrane region" description="Helical" evidence="2">
    <location>
        <begin position="37"/>
        <end position="60"/>
    </location>
</feature>
<evidence type="ECO:0000256" key="1">
    <source>
        <dbReference type="SAM" id="MobiDB-lite"/>
    </source>
</evidence>
<comment type="caution">
    <text evidence="3">The sequence shown here is derived from an EMBL/GenBank/DDBJ whole genome shotgun (WGS) entry which is preliminary data.</text>
</comment>
<keyword evidence="4" id="KW-1185">Reference proteome</keyword>
<organism evidence="3 4">
    <name type="scientific">Gossypium davidsonii</name>
    <name type="common">Davidson's cotton</name>
    <name type="synonym">Gossypium klotzschianum subsp. davidsonii</name>
    <dbReference type="NCBI Taxonomy" id="34287"/>
    <lineage>
        <taxon>Eukaryota</taxon>
        <taxon>Viridiplantae</taxon>
        <taxon>Streptophyta</taxon>
        <taxon>Embryophyta</taxon>
        <taxon>Tracheophyta</taxon>
        <taxon>Spermatophyta</taxon>
        <taxon>Magnoliopsida</taxon>
        <taxon>eudicotyledons</taxon>
        <taxon>Gunneridae</taxon>
        <taxon>Pentapetalae</taxon>
        <taxon>rosids</taxon>
        <taxon>malvids</taxon>
        <taxon>Malvales</taxon>
        <taxon>Malvaceae</taxon>
        <taxon>Malvoideae</taxon>
        <taxon>Gossypium</taxon>
    </lineage>
</organism>
<feature type="transmembrane region" description="Helical" evidence="2">
    <location>
        <begin position="80"/>
        <end position="98"/>
    </location>
</feature>
<evidence type="ECO:0000313" key="3">
    <source>
        <dbReference type="EMBL" id="MBA0604983.1"/>
    </source>
</evidence>
<keyword evidence="2" id="KW-0812">Transmembrane</keyword>
<feature type="compositionally biased region" description="Polar residues" evidence="1">
    <location>
        <begin position="1"/>
        <end position="16"/>
    </location>
</feature>
<proteinExistence type="predicted"/>
<protein>
    <recommendedName>
        <fullName evidence="5">WAT1-related protein</fullName>
    </recommendedName>
</protein>
<name>A0A7J8QUK6_GOSDV</name>
<sequence>MDTKVPTNIKTASSNFDGDKESKTKCKQMDGKKCVKLGTIGVLPYLDATLALVGNVVTFGMQAWCIRHKGSVFVGTFKPLSILVAMLYIAAFLGFIFLRDDGEEGIGEKGERARVGRSAKM</sequence>
<evidence type="ECO:0000313" key="4">
    <source>
        <dbReference type="Proteomes" id="UP000593561"/>
    </source>
</evidence>
<keyword evidence="2" id="KW-1133">Transmembrane helix</keyword>
<dbReference type="AlphaFoldDB" id="A0A7J8QUK6"/>
<reference evidence="3 4" key="1">
    <citation type="journal article" date="2019" name="Genome Biol. Evol.">
        <title>Insights into the evolution of the New World diploid cottons (Gossypium, subgenus Houzingenia) based on genome sequencing.</title>
        <authorList>
            <person name="Grover C.E."/>
            <person name="Arick M.A. 2nd"/>
            <person name="Thrash A."/>
            <person name="Conover J.L."/>
            <person name="Sanders W.S."/>
            <person name="Peterson D.G."/>
            <person name="Frelichowski J.E."/>
            <person name="Scheffler J.A."/>
            <person name="Scheffler B.E."/>
            <person name="Wendel J.F."/>
        </authorList>
    </citation>
    <scope>NUCLEOTIDE SEQUENCE [LARGE SCALE GENOMIC DNA]</scope>
    <source>
        <strain evidence="3">27</strain>
        <tissue evidence="3">Leaf</tissue>
    </source>
</reference>
<evidence type="ECO:0008006" key="5">
    <source>
        <dbReference type="Google" id="ProtNLM"/>
    </source>
</evidence>
<feature type="region of interest" description="Disordered" evidence="1">
    <location>
        <begin position="1"/>
        <end position="22"/>
    </location>
</feature>
<keyword evidence="2" id="KW-0472">Membrane</keyword>